<dbReference type="Gene3D" id="3.30.1010.10">
    <property type="entry name" value="Phosphatidylinositol 3-kinase Catalytic Subunit, Chain A, domain 4"/>
    <property type="match status" value="1"/>
</dbReference>
<dbReference type="InterPro" id="IPR014009">
    <property type="entry name" value="PIK_FAT"/>
</dbReference>
<feature type="domain" description="FAT" evidence="13">
    <location>
        <begin position="1175"/>
        <end position="1562"/>
    </location>
</feature>
<dbReference type="InterPro" id="IPR039414">
    <property type="entry name" value="SMG1_PIKKc"/>
</dbReference>
<dbReference type="SUPFAM" id="SSF48371">
    <property type="entry name" value="ARM repeat"/>
    <property type="match status" value="1"/>
</dbReference>
<dbReference type="InterPro" id="IPR011009">
    <property type="entry name" value="Kinase-like_dom_sf"/>
</dbReference>
<dbReference type="Pfam" id="PF00454">
    <property type="entry name" value="PI3_PI4_kinase"/>
    <property type="match status" value="1"/>
</dbReference>
<dbReference type="InterPro" id="IPR050517">
    <property type="entry name" value="DDR_Repair_Kinase"/>
</dbReference>
<evidence type="ECO:0000256" key="3">
    <source>
        <dbReference type="ARBA" id="ARBA00022527"/>
    </source>
</evidence>
<protein>
    <recommendedName>
        <fullName evidence="2">non-specific serine/threonine protein kinase</fullName>
        <ecNumber evidence="2">2.7.11.1</ecNumber>
    </recommendedName>
</protein>
<dbReference type="PROSITE" id="PS51190">
    <property type="entry name" value="FATC"/>
    <property type="match status" value="1"/>
</dbReference>
<dbReference type="InterPro" id="IPR031559">
    <property type="entry name" value="SMG1"/>
</dbReference>
<keyword evidence="3" id="KW-0723">Serine/threonine-protein kinase</keyword>
<dbReference type="EC" id="2.7.11.1" evidence="2"/>
<dbReference type="GO" id="GO:0000184">
    <property type="term" value="P:nuclear-transcribed mRNA catabolic process, nonsense-mediated decay"/>
    <property type="evidence" value="ECO:0007669"/>
    <property type="project" value="UniProtKB-KW"/>
</dbReference>
<evidence type="ECO:0000256" key="6">
    <source>
        <dbReference type="ARBA" id="ARBA00022777"/>
    </source>
</evidence>
<reference evidence="15" key="1">
    <citation type="journal article" date="2016" name="Ticks Tick Borne Dis.">
        <title>De novo assembly and annotation of the salivary gland transcriptome of Rhipicephalus appendiculatus male and female ticks during blood feeding.</title>
        <authorList>
            <person name="de Castro M.H."/>
            <person name="de Klerk D."/>
            <person name="Pienaar R."/>
            <person name="Latif A.A."/>
            <person name="Rees D.J."/>
            <person name="Mans B.J."/>
        </authorList>
    </citation>
    <scope>NUCLEOTIDE SEQUENCE</scope>
    <source>
        <tissue evidence="15">Salivary glands</tissue>
    </source>
</reference>
<dbReference type="InterPro" id="IPR036940">
    <property type="entry name" value="PI3/4_kinase_cat_sf"/>
</dbReference>
<comment type="similarity">
    <text evidence="1">Belongs to the PI3/PI4-kinase family.</text>
</comment>
<dbReference type="PANTHER" id="PTHR11139:SF71">
    <property type="entry name" value="SERINE_THREONINE-PROTEIN KINASE SMG1"/>
    <property type="match status" value="1"/>
</dbReference>
<dbReference type="SMART" id="SM01345">
    <property type="entry name" value="Rapamycin_bind"/>
    <property type="match status" value="1"/>
</dbReference>
<dbReference type="SMART" id="SM01343">
    <property type="entry name" value="FATC"/>
    <property type="match status" value="1"/>
</dbReference>
<dbReference type="InterPro" id="IPR016024">
    <property type="entry name" value="ARM-type_fold"/>
</dbReference>
<dbReference type="Pfam" id="PF15785">
    <property type="entry name" value="SMG1"/>
    <property type="match status" value="1"/>
</dbReference>
<dbReference type="GO" id="GO:0005524">
    <property type="term" value="F:ATP binding"/>
    <property type="evidence" value="ECO:0007669"/>
    <property type="project" value="UniProtKB-KW"/>
</dbReference>
<dbReference type="GO" id="GO:0004674">
    <property type="term" value="F:protein serine/threonine kinase activity"/>
    <property type="evidence" value="ECO:0007669"/>
    <property type="project" value="UniProtKB-KW"/>
</dbReference>
<feature type="compositionally biased region" description="Basic and acidic residues" evidence="11">
    <location>
        <begin position="3072"/>
        <end position="3083"/>
    </location>
</feature>
<dbReference type="GO" id="GO:0005634">
    <property type="term" value="C:nucleus"/>
    <property type="evidence" value="ECO:0007669"/>
    <property type="project" value="TreeGrafter"/>
</dbReference>
<evidence type="ECO:0000256" key="8">
    <source>
        <dbReference type="ARBA" id="ARBA00023161"/>
    </source>
</evidence>
<dbReference type="SMART" id="SM00146">
    <property type="entry name" value="PI3Kc"/>
    <property type="match status" value="1"/>
</dbReference>
<keyword evidence="5" id="KW-0547">Nucleotide-binding</keyword>
<evidence type="ECO:0000256" key="11">
    <source>
        <dbReference type="SAM" id="MobiDB-lite"/>
    </source>
</evidence>
<feature type="compositionally biased region" description="Basic and acidic residues" evidence="11">
    <location>
        <begin position="10"/>
        <end position="50"/>
    </location>
</feature>
<evidence type="ECO:0000256" key="9">
    <source>
        <dbReference type="ARBA" id="ARBA00047899"/>
    </source>
</evidence>
<evidence type="ECO:0000256" key="10">
    <source>
        <dbReference type="ARBA" id="ARBA00048679"/>
    </source>
</evidence>
<dbReference type="InterPro" id="IPR003152">
    <property type="entry name" value="FATC_dom"/>
</dbReference>
<comment type="catalytic activity">
    <reaction evidence="10">
        <text>L-seryl-[protein] + ATP = O-phospho-L-seryl-[protein] + ADP + H(+)</text>
        <dbReference type="Rhea" id="RHEA:17989"/>
        <dbReference type="Rhea" id="RHEA-COMP:9863"/>
        <dbReference type="Rhea" id="RHEA-COMP:11604"/>
        <dbReference type="ChEBI" id="CHEBI:15378"/>
        <dbReference type="ChEBI" id="CHEBI:29999"/>
        <dbReference type="ChEBI" id="CHEBI:30616"/>
        <dbReference type="ChEBI" id="CHEBI:83421"/>
        <dbReference type="ChEBI" id="CHEBI:456216"/>
        <dbReference type="EC" id="2.7.11.1"/>
    </reaction>
</comment>
<dbReference type="SUPFAM" id="SSF56112">
    <property type="entry name" value="Protein kinase-like (PK-like)"/>
    <property type="match status" value="1"/>
</dbReference>
<evidence type="ECO:0000259" key="12">
    <source>
        <dbReference type="PROSITE" id="PS50290"/>
    </source>
</evidence>
<proteinExistence type="inferred from homology"/>
<evidence type="ECO:0000256" key="4">
    <source>
        <dbReference type="ARBA" id="ARBA00022679"/>
    </source>
</evidence>
<keyword evidence="7" id="KW-0067">ATP-binding</keyword>
<feature type="compositionally biased region" description="Basic and acidic residues" evidence="11">
    <location>
        <begin position="119"/>
        <end position="128"/>
    </location>
</feature>
<keyword evidence="4" id="KW-0808">Transferase</keyword>
<feature type="region of interest" description="Disordered" evidence="11">
    <location>
        <begin position="1"/>
        <end position="130"/>
    </location>
</feature>
<keyword evidence="8" id="KW-0866">Nonsense-mediated mRNA decay</keyword>
<dbReference type="Pfam" id="PF02260">
    <property type="entry name" value="FATC"/>
    <property type="match status" value="1"/>
</dbReference>
<dbReference type="Gene3D" id="1.10.1070.11">
    <property type="entry name" value="Phosphatidylinositol 3-/4-kinase, catalytic domain"/>
    <property type="match status" value="1"/>
</dbReference>
<feature type="domain" description="PI3K/PI4K catalytic" evidence="12">
    <location>
        <begin position="1792"/>
        <end position="2113"/>
    </location>
</feature>
<evidence type="ECO:0000256" key="1">
    <source>
        <dbReference type="ARBA" id="ARBA00011031"/>
    </source>
</evidence>
<dbReference type="PROSITE" id="PS50290">
    <property type="entry name" value="PI3_4_KINASE_3"/>
    <property type="match status" value="1"/>
</dbReference>
<evidence type="ECO:0000256" key="5">
    <source>
        <dbReference type="ARBA" id="ARBA00022741"/>
    </source>
</evidence>
<keyword evidence="6 15" id="KW-0418">Kinase</keyword>
<dbReference type="EMBL" id="GEDV01010427">
    <property type="protein sequence ID" value="JAP78130.1"/>
    <property type="molecule type" value="Transcribed_RNA"/>
</dbReference>
<evidence type="ECO:0000256" key="2">
    <source>
        <dbReference type="ARBA" id="ARBA00012513"/>
    </source>
</evidence>
<name>A0A131YI38_RHIAP</name>
<evidence type="ECO:0000259" key="13">
    <source>
        <dbReference type="PROSITE" id="PS51189"/>
    </source>
</evidence>
<feature type="region of interest" description="Disordered" evidence="11">
    <location>
        <begin position="3055"/>
        <end position="3084"/>
    </location>
</feature>
<evidence type="ECO:0000313" key="15">
    <source>
        <dbReference type="EMBL" id="JAP78130.1"/>
    </source>
</evidence>
<dbReference type="PROSITE" id="PS51189">
    <property type="entry name" value="FAT"/>
    <property type="match status" value="1"/>
</dbReference>
<dbReference type="InterPro" id="IPR000403">
    <property type="entry name" value="PI3/4_kinase_cat_dom"/>
</dbReference>
<feature type="compositionally biased region" description="Polar residues" evidence="11">
    <location>
        <begin position="3060"/>
        <end position="3071"/>
    </location>
</feature>
<evidence type="ECO:0000256" key="7">
    <source>
        <dbReference type="ARBA" id="ARBA00022840"/>
    </source>
</evidence>
<comment type="catalytic activity">
    <reaction evidence="9">
        <text>L-threonyl-[protein] + ATP = O-phospho-L-threonyl-[protein] + ADP + H(+)</text>
        <dbReference type="Rhea" id="RHEA:46608"/>
        <dbReference type="Rhea" id="RHEA-COMP:11060"/>
        <dbReference type="Rhea" id="RHEA-COMP:11605"/>
        <dbReference type="ChEBI" id="CHEBI:15378"/>
        <dbReference type="ChEBI" id="CHEBI:30013"/>
        <dbReference type="ChEBI" id="CHEBI:30616"/>
        <dbReference type="ChEBI" id="CHEBI:61977"/>
        <dbReference type="ChEBI" id="CHEBI:456216"/>
        <dbReference type="EC" id="2.7.11.1"/>
    </reaction>
</comment>
<feature type="domain" description="FATC" evidence="14">
    <location>
        <begin position="3114"/>
        <end position="3146"/>
    </location>
</feature>
<dbReference type="CDD" id="cd05170">
    <property type="entry name" value="PIKKc_SMG1"/>
    <property type="match status" value="1"/>
</dbReference>
<organism evidence="15">
    <name type="scientific">Rhipicephalus appendiculatus</name>
    <name type="common">Brown ear tick</name>
    <dbReference type="NCBI Taxonomy" id="34631"/>
    <lineage>
        <taxon>Eukaryota</taxon>
        <taxon>Metazoa</taxon>
        <taxon>Ecdysozoa</taxon>
        <taxon>Arthropoda</taxon>
        <taxon>Chelicerata</taxon>
        <taxon>Arachnida</taxon>
        <taxon>Acari</taxon>
        <taxon>Parasitiformes</taxon>
        <taxon>Ixodida</taxon>
        <taxon>Ixodoidea</taxon>
        <taxon>Ixodidae</taxon>
        <taxon>Rhipicephalinae</taxon>
        <taxon>Rhipicephalus</taxon>
        <taxon>Rhipicephalus</taxon>
    </lineage>
</organism>
<dbReference type="PANTHER" id="PTHR11139">
    <property type="entry name" value="ATAXIA TELANGIECTASIA MUTATED ATM -RELATED"/>
    <property type="match status" value="1"/>
</dbReference>
<accession>A0A131YI38</accession>
<sequence length="3146" mass="346884">MSGSRWFVSKSKESRRERARTSHNHHGGDERRDDYVSSRRGTERASERSRASHHGAAATSPDRKDNPRSSGASKNSEGGHGQLVFRRQDRVKVKQRTPDGSPRRDDHKPPSSAPSKSRGRGDSKKPSGDDDLWGALGHVYSEVPAWALREARERLTPAWVAKHQSYLRRVLEEALKRTRLPHDARNELSAIISTYGTLLGERAKEFVDWLLNVYDTSIPDESRICLLKALLEVLKGNPQVASEVLQTVMGRAQTMLESAEDCELLLSACALSLWAAEQDPEAFAASYFHDAVDILVGWHIDAPSESLARRTGDALEQLGPFWAADPNFCATLLGQFVEDLEAYAEDLVNEDANECLDRMGSLLRVYGTVVHSLGDQAVQVVTWELLSENLHGMANCVLQATEFAPRNSLLVSANQTVVLLCNLTGQCPPSLVDLLHLQAQLVLSEAHTLSLLRLLGSLVQHLGPQIPLPLVSLAFESRWRRSPRARVQAQLLSVQHAMLKLKSVAIVEEAYRCLVQSLDATNMAATALAPLCSLSQVANARHSIIGMWALKPAFFDLLLEYLTPISDVWHGSPSTQYAMLYLLHSHSQRHGHFISSSTLLIHGDDPGVPRSVYLSRILTLLASVLTSTTVPDDVRRLCQHWSLQLVECLQLHMPHLAHSTEFLGLVDATIDCGYSNDPEATLKACQILQRVVDTVSTLLPRDILQRCYNLCVVKAGSAVPSERSKFIALMTLLPVDLLTSEALLSSPELQEQALQRTAILSAPGIILTVQGFRTVMSALLLPPPGGGNIDACELRLERLAPAGLASGRHAGALWCWALWECAQVCVQQKLRTALGKPQETFTSVEGALKALLADPPPTGIPSLKRAQLLLDFLEQLDKCMYNAYEGSAGSLPAAPKAVRTFFRTNRATCLEWLARVRPRAVRLALRAGRPAEALRHTGALAATAPQGLGAVVRDAATSLVQLHCPEAIWGLYAWGKEILGQRMPWLRAAAAHAAGRYESAAEEYAAILKDEAQASKEIRPFLLNQILDCHMKLADWNEALKWVEDSRHAPVNGCVNKPSARMSSIAQHIRSLLSTDPVESPACPRDMWDAEQQLLLAQHRATMPGCCHDINASEESATALLQLCTIQWPPQVDPALLALVRRVPPVIGEPLSPAQHDCSAISEALTWSHAEPIEGFLLAGARLARKQHNLRLAERWLLREAGSDEEGSSLITLADDGAPLAVLREAAKLLHARGELAEGARIMARVAWTHATSLEDSELVARSLLTLAKWLQAEPPTVEPLLGDGPRNGHVDGLASTFSCGFSLSSHQRNCSAPPPQLQPLDGLLSSSEVSMGSLLRHSLSLCPTLPKAWATYAGWCYRWGRKVIDAPSDGKLNISTKDNDLAYLLPDSLTDEEKSAAKRILMRVQAFPESDCHGDGAHMAWSDLRQELEAVCPRLDPRTLDSLLESRAVVLSRAFHYYRSAASAYFKYLQLQQQQDEDTNVTATLRLLRLVVKHASELRGELEEGLTDTPTAPWRGIIPQLFSRLNHPEAYVRRSIQKLLSRLARDYPHLIVFPAVVGALPEPPGGIGGTSALFGGATASPVSDTPEDEGTTSALMRESYIALVDTLAADDAQTITQVRLLVGELRRITLLWDELWVGALNVHSGEAHRRIRTLEEEVGRVRANVGLSAAQKDTLIRDKHALFLCPTLRLLEQLQSVVTSREPETPHEVWFRETLGPLISETLETLRNPHDPWRPQASWAALRRLHLRLQRRPHEEGPQLLMERVSPALAALKNSRVPMPGCSGNVRIAAVQSSIAVLPTKTKPKKLSFQGSDGQRYTFLFKGMEDLHLDERIMQLLSICNSLLARGATGASAPRARHYAVTPLGSRSGLIQWLDGVTPLFALYKRWQQREASSVLRPSELFYGKLTPLLKEQGITNLDNRRDWPVSVLVSTLEALMADTPKDLVARELWCAAASAPHWWRVTCAFNRSTAVMSTVGYVIGLGDRHLDNMLLDLRTGEVVHIDYNVCFEKGKNLRVPEKVPFRMTPNIEAALGVTGVEGQFRLACEQVLKVLRRGRETLLTLLEAFVYDPLVDWDSNTGVCSPASRLERDMASALLAIRIRETAQPWAHNRRLLADALDKTAELLREWQQAQGCVHASEQSLGEACAQQTILEEALASEGKEHPLFSLPARYREWALVRGARDSALQALMEKLEECRRWSAMQSAAMSALSSGTPPDRWRQVLTAEPALESVGSLAPLVEFLQSSGQLQLLQQCEQSEGELLALVQQMRQALQTALELLGTYSAIVVQGPPHGWHQPSHRLQHWQHWLEGLHQDFTLAKCQEVISEFHHHYGLGTDVTFAQAALAQHYELQSAVADCNSHIMAVLKRKQTEGPDYLPDAQAAVMSLAQDPSQKPAVVSALLGALCPCAQNLVVLETTAAASAERLADLQFWGSDWFLQDLHMLAAVANEMGQALIQLDPPAETMKLCAVVESIYKVFAALLDVVVHFQNIILPEALKRSMETSVLALVSSMHEPPLGGQGVMEFIGELTRQLHQKMTDGVPYEPTPALEDIKVAFDELLKTDDTGLTPGKMLVQGFHGLFAKTATELSKFYATLSGINLDWKCVDIVWNSYSLCPPHVDALDAYLKDVMFLQCLQCMHQIFSPPLLTGMAEDHAFLPVKHCIATIYRVQMLGLPSFALSSCLCAVLALPHGGIQSHLRLDSPASCTLESLSDGLETSSEAVLAVRSLEAAQRHRDVLRRLDQAEGVLRVRLHRCQLRLASHHWLHEEALPNPGGQTLPARATLLAEMRKAAQAAASLAATLSEAKEAHLSLAGAIEQRLKWAGGANPALGNTRDTFAHLLDQWTDTIQMMNDLSMEVCEASEALLLHEALRTRTTEALAWDSGLLGLLNRCQESCMLAENAAPLAPAEQQLLQLQGSAPLPNEASVEWLRSLLDKVALGACREQLEQAKTSRDTAREALQNQVSTLRTDVLGKHHELLSELRSLLKSLARQEDMAVQEYLATYRQFSERASELVRTLLAPDATPSESAQKALSELIDMVPRVYDGLTELANAQDGLDQPKNQTVSKSVEQTPDRKVTKDPRTGKALQERNSYAVGVWRRVKMKLDGRDPDSNKRSSVAEQVDYIISEATRLENLALLYEGWTPWV</sequence>
<evidence type="ECO:0000259" key="14">
    <source>
        <dbReference type="PROSITE" id="PS51190"/>
    </source>
</evidence>